<sequence>MSSPGKVMTGTHFMMGNLACAEGAIAAGCNFAAGYPITPASDIVNRLASRLPGQGGIFLQTEDEISAICSVVGASWAGCKALTATSGPGISLMQETIGFAVATETPLVIIDVQRVGPSTGVPSVGMAGDIVQVARGSHGDYQIIALCPSGPQEMFDHTVRAFNLAERYRVPVFVMADGFIGHMRERVFIPEAQKVPTVERRVQTKGGSVKERQDFLDVNVAPMPVFGRSLHAHVTSSCHDRHGMRNLSDPEVMHTFITAPIEKILKHADDIIDVEEDYEGKEVAVVSYGTVSRAARAAVELAAGEGLSIGTMRLVTCWPFPEKQIRRMAERVRHVIVMEDNCGQLFPYVKAEAAHACKVDFLPPQILGQIHDPEYVVKRIKEMIR</sequence>
<dbReference type="InterPro" id="IPR052368">
    <property type="entry name" value="2-oxoacid_oxidoreductase"/>
</dbReference>
<dbReference type="Pfam" id="PF01855">
    <property type="entry name" value="POR_N"/>
    <property type="match status" value="1"/>
</dbReference>
<dbReference type="Gene3D" id="3.40.50.970">
    <property type="match status" value="1"/>
</dbReference>
<dbReference type="InterPro" id="IPR002880">
    <property type="entry name" value="Pyrv_Fd/Flavodoxin_OxRdtase_N"/>
</dbReference>
<feature type="domain" description="Pyruvate flavodoxin/ferredoxin oxidoreductase pyrimidine binding" evidence="2">
    <location>
        <begin position="22"/>
        <end position="251"/>
    </location>
</feature>
<dbReference type="Pfam" id="PF17147">
    <property type="entry name" value="PFOR_II"/>
    <property type="match status" value="1"/>
</dbReference>
<dbReference type="Proteomes" id="UP000001784">
    <property type="component" value="Chromosome"/>
</dbReference>
<dbReference type="eggNOG" id="COG0674">
    <property type="taxonomic scope" value="Bacteria"/>
</dbReference>
<dbReference type="PANTHER" id="PTHR43088">
    <property type="entry name" value="SUBUNIT OF PYRUVATE:FLAVODOXIN OXIDOREDUCTASE-RELATED"/>
    <property type="match status" value="1"/>
</dbReference>
<dbReference type="RefSeq" id="WP_011699936.1">
    <property type="nucleotide sequence ID" value="NC_008554.1"/>
</dbReference>
<dbReference type="AlphaFoldDB" id="A0LN09"/>
<keyword evidence="1 4" id="KW-0560">Oxidoreductase</keyword>
<dbReference type="SUPFAM" id="SSF52518">
    <property type="entry name" value="Thiamin diphosphate-binding fold (THDP-binding)"/>
    <property type="match status" value="1"/>
</dbReference>
<evidence type="ECO:0000256" key="1">
    <source>
        <dbReference type="ARBA" id="ARBA00023002"/>
    </source>
</evidence>
<accession>A0LN09</accession>
<proteinExistence type="predicted"/>
<evidence type="ECO:0000313" key="4">
    <source>
        <dbReference type="EMBL" id="ABK18811.1"/>
    </source>
</evidence>
<organism evidence="4 5">
    <name type="scientific">Syntrophobacter fumaroxidans (strain DSM 10017 / MPOB)</name>
    <dbReference type="NCBI Taxonomy" id="335543"/>
    <lineage>
        <taxon>Bacteria</taxon>
        <taxon>Pseudomonadati</taxon>
        <taxon>Thermodesulfobacteriota</taxon>
        <taxon>Syntrophobacteria</taxon>
        <taxon>Syntrophobacterales</taxon>
        <taxon>Syntrophobacteraceae</taxon>
        <taxon>Syntrophobacter</taxon>
    </lineage>
</organism>
<dbReference type="PANTHER" id="PTHR43088:SF1">
    <property type="entry name" value="SUBUNIT OF PYRUVATE:FLAVODOXIN OXIDOREDUCTASE"/>
    <property type="match status" value="1"/>
</dbReference>
<dbReference type="HOGENOM" id="CLU_017038_0_1_7"/>
<dbReference type="InParanoid" id="A0LN09"/>
<dbReference type="InterPro" id="IPR009014">
    <property type="entry name" value="Transketo_C/PFOR_II"/>
</dbReference>
<dbReference type="NCBIfam" id="NF006412">
    <property type="entry name" value="PRK08659.1"/>
    <property type="match status" value="1"/>
</dbReference>
<evidence type="ECO:0000259" key="3">
    <source>
        <dbReference type="Pfam" id="PF17147"/>
    </source>
</evidence>
<evidence type="ECO:0000313" key="5">
    <source>
        <dbReference type="Proteomes" id="UP000001784"/>
    </source>
</evidence>
<keyword evidence="5" id="KW-1185">Reference proteome</keyword>
<gene>
    <name evidence="4" type="ordered locus">Sfum_3138</name>
</gene>
<dbReference type="GO" id="GO:0047553">
    <property type="term" value="F:2-oxoglutarate synthase activity"/>
    <property type="evidence" value="ECO:0007669"/>
    <property type="project" value="UniProtKB-EC"/>
</dbReference>
<dbReference type="FunFam" id="3.40.50.970:FF:000022">
    <property type="entry name" value="2-oxoglutarate ferredoxin oxidoreductase alpha subunit"/>
    <property type="match status" value="1"/>
</dbReference>
<dbReference type="SUPFAM" id="SSF52922">
    <property type="entry name" value="TK C-terminal domain-like"/>
    <property type="match status" value="1"/>
</dbReference>
<reference evidence="4 5" key="1">
    <citation type="submission" date="2006-10" db="EMBL/GenBank/DDBJ databases">
        <title>Complete sequence of Syntrophobacter fumaroxidans MPOB.</title>
        <authorList>
            <consortium name="US DOE Joint Genome Institute"/>
            <person name="Copeland A."/>
            <person name="Lucas S."/>
            <person name="Lapidus A."/>
            <person name="Barry K."/>
            <person name="Detter J.C."/>
            <person name="Glavina del Rio T."/>
            <person name="Hammon N."/>
            <person name="Israni S."/>
            <person name="Pitluck S."/>
            <person name="Goltsman E.G."/>
            <person name="Martinez M."/>
            <person name="Schmutz J."/>
            <person name="Larimer F."/>
            <person name="Land M."/>
            <person name="Hauser L."/>
            <person name="Kyrpides N."/>
            <person name="Kim E."/>
            <person name="Boone D.R."/>
            <person name="Brockman F."/>
            <person name="Culley D."/>
            <person name="Ferry J."/>
            <person name="Gunsalus R."/>
            <person name="McInerney M.J."/>
            <person name="Morrison M."/>
            <person name="Plugge C."/>
            <person name="Rohlin L."/>
            <person name="Scholten J."/>
            <person name="Sieber J."/>
            <person name="Stams A.J.M."/>
            <person name="Worm P."/>
            <person name="Henstra A.M."/>
            <person name="Richardson P."/>
        </authorList>
    </citation>
    <scope>NUCLEOTIDE SEQUENCE [LARGE SCALE GENOMIC DNA]</scope>
    <source>
        <strain evidence="5">DSM 10017 / MPOB</strain>
    </source>
</reference>
<feature type="domain" description="Pyruvate:ferredoxin oxidoreductase core" evidence="3">
    <location>
        <begin position="282"/>
        <end position="356"/>
    </location>
</feature>
<dbReference type="Gene3D" id="3.40.50.920">
    <property type="match status" value="1"/>
</dbReference>
<dbReference type="OrthoDB" id="9794954at2"/>
<name>A0LN09_SYNFM</name>
<evidence type="ECO:0000259" key="2">
    <source>
        <dbReference type="Pfam" id="PF01855"/>
    </source>
</evidence>
<protein>
    <submittedName>
        <fullName evidence="4">2-oxoglutarate ferredoxin oxidoreductase, alpha subunit</fullName>
        <ecNumber evidence="4">1.2.7.3</ecNumber>
    </submittedName>
</protein>
<dbReference type="CDD" id="cd07034">
    <property type="entry name" value="TPP_PYR_PFOR_IOR-alpha_like"/>
    <property type="match status" value="1"/>
</dbReference>
<dbReference type="InterPro" id="IPR029061">
    <property type="entry name" value="THDP-binding"/>
</dbReference>
<dbReference type="InterPro" id="IPR033412">
    <property type="entry name" value="PFOR_II"/>
</dbReference>
<dbReference type="KEGG" id="sfu:Sfum_3138"/>
<dbReference type="EMBL" id="CP000478">
    <property type="protein sequence ID" value="ABK18811.1"/>
    <property type="molecule type" value="Genomic_DNA"/>
</dbReference>
<dbReference type="STRING" id="335543.Sfum_3138"/>
<dbReference type="EC" id="1.2.7.3" evidence="4"/>